<proteinExistence type="inferred from homology"/>
<evidence type="ECO:0000313" key="6">
    <source>
        <dbReference type="EMBL" id="CEQ42343.1"/>
    </source>
</evidence>
<feature type="non-terminal residue" evidence="6">
    <location>
        <position position="1"/>
    </location>
</feature>
<dbReference type="PANTHER" id="PTHR22977">
    <property type="entry name" value="COX ASSEMBLY MITOCHONDRIAL PROTEIN"/>
    <property type="match status" value="1"/>
</dbReference>
<dbReference type="AlphaFoldDB" id="A0A0D6ER83"/>
<dbReference type="Pfam" id="PF08583">
    <property type="entry name" value="Cmc1"/>
    <property type="match status" value="1"/>
</dbReference>
<feature type="region of interest" description="Disordered" evidence="5">
    <location>
        <begin position="54"/>
        <end position="80"/>
    </location>
</feature>
<evidence type="ECO:0000313" key="7">
    <source>
        <dbReference type="Proteomes" id="UP000243876"/>
    </source>
</evidence>
<evidence type="ECO:0000256" key="3">
    <source>
        <dbReference type="ARBA" id="ARBA00023157"/>
    </source>
</evidence>
<comment type="similarity">
    <text evidence="1 4">Belongs to the CMC family.</text>
</comment>
<keyword evidence="7" id="KW-1185">Reference proteome</keyword>
<dbReference type="GO" id="GO:0005743">
    <property type="term" value="C:mitochondrial inner membrane"/>
    <property type="evidence" value="ECO:0007669"/>
    <property type="project" value="UniProtKB-SubCell"/>
</dbReference>
<keyword evidence="4" id="KW-0143">Chaperone</keyword>
<dbReference type="Proteomes" id="UP000243876">
    <property type="component" value="Unassembled WGS sequence"/>
</dbReference>
<dbReference type="OrthoDB" id="532630at2759"/>
<evidence type="ECO:0000256" key="1">
    <source>
        <dbReference type="ARBA" id="ARBA00007347"/>
    </source>
</evidence>
<organism evidence="6 7">
    <name type="scientific">Sporidiobolus salmonicolor</name>
    <name type="common">Yeast-like fungus</name>
    <name type="synonym">Sporobolomyces salmonicolor</name>
    <dbReference type="NCBI Taxonomy" id="5005"/>
    <lineage>
        <taxon>Eukaryota</taxon>
        <taxon>Fungi</taxon>
        <taxon>Dikarya</taxon>
        <taxon>Basidiomycota</taxon>
        <taxon>Pucciniomycotina</taxon>
        <taxon>Microbotryomycetes</taxon>
        <taxon>Sporidiobolales</taxon>
        <taxon>Sporidiobolaceae</taxon>
        <taxon>Sporobolomyces</taxon>
    </lineage>
</organism>
<sequence length="80" mass="9510">MHPPLAEHRHEACAQVVAALKDCHDRNPYLKFLGLCNDEKHALNMCLRTERLERTKENSQKAKEKRKEVEKRWKEIEQDS</sequence>
<evidence type="ECO:0000256" key="4">
    <source>
        <dbReference type="RuleBase" id="RU364104"/>
    </source>
</evidence>
<evidence type="ECO:0000256" key="5">
    <source>
        <dbReference type="SAM" id="MobiDB-lite"/>
    </source>
</evidence>
<dbReference type="InterPro" id="IPR013892">
    <property type="entry name" value="Cyt_c_biogenesis_Cmc1-like"/>
</dbReference>
<dbReference type="PANTHER" id="PTHR22977:SF1">
    <property type="entry name" value="COX ASSEMBLY MITOCHONDRIAL PROTEIN 2 HOMOLOG"/>
    <property type="match status" value="1"/>
</dbReference>
<comment type="subcellular location">
    <subcellularLocation>
        <location evidence="4">Mitochondrion inner membrane</location>
    </subcellularLocation>
</comment>
<keyword evidence="2 4" id="KW-0496">Mitochondrion</keyword>
<keyword evidence="4" id="KW-0999">Mitochondrion inner membrane</keyword>
<keyword evidence="3" id="KW-1015">Disulfide bond</keyword>
<comment type="function">
    <text evidence="4">Required for mitochondrial cytochrome c oxidase (COX) assembly and respiration.</text>
</comment>
<keyword evidence="4" id="KW-0472">Membrane</keyword>
<accession>A0A0D6ER83</accession>
<reference evidence="7" key="1">
    <citation type="submission" date="2015-02" db="EMBL/GenBank/DDBJ databases">
        <authorList>
            <person name="Gon?alves P."/>
        </authorList>
    </citation>
    <scope>NUCLEOTIDE SEQUENCE [LARGE SCALE GENOMIC DNA]</scope>
</reference>
<gene>
    <name evidence="6" type="primary">SPOSA6832_04142</name>
</gene>
<evidence type="ECO:0000256" key="2">
    <source>
        <dbReference type="ARBA" id="ARBA00023128"/>
    </source>
</evidence>
<dbReference type="EMBL" id="CENE01000024">
    <property type="protein sequence ID" value="CEQ42343.1"/>
    <property type="molecule type" value="Genomic_DNA"/>
</dbReference>
<name>A0A0D6ER83_SPOSA</name>
<dbReference type="PROSITE" id="PS51808">
    <property type="entry name" value="CHCH"/>
    <property type="match status" value="1"/>
</dbReference>
<protein>
    <recommendedName>
        <fullName evidence="4">COX assembly mitochondrial protein</fullName>
    </recommendedName>
</protein>